<comment type="similarity">
    <text evidence="2 11">Belongs to the nuclear hormone receptor family.</text>
</comment>
<evidence type="ECO:0000256" key="12">
    <source>
        <dbReference type="SAM" id="SignalP"/>
    </source>
</evidence>
<feature type="signal peptide" evidence="12">
    <location>
        <begin position="1"/>
        <end position="19"/>
    </location>
</feature>
<accession>A0A2G5SP59</accession>
<sequence length="511" mass="58305">MKNCLFSLFFLFRVDLILVANEKRRRDSYQYVFCSCLLIPSANFGFLSFHDSENSRMFSPHSFPDHIIRPIPQYSPGMVIQPIQQIPENTSQGSTPQGITPQADTVEEREDCKICYQIADGVHFGVASCRACAAFFRRTVIMKLKYMCKDKGNCTVEKSLRNLCRSCRYTRCLNKGMKIELVQLQRDSIGKKKSVGSTSVDSLFTPNVASSLSAVFKKDKEESLTPECTILSQMSCGYDFFLKFRKSTNTLVQSTVITPTFRIPKIELHASRFDSAKQVSKVEAHLVTDIVNTYFSPFNVLKFKDKVALFKNFFCYFSHTDRAYQSYKQFENDNVNDKILMPDGGFIKRTELGRFYENAEGVHTSAEDAAQIFQPVFNYILDVIVDYMRRIHIIEIEYLAILGFCLWDDAVPGLSKEAKSLAVRTQSQILAELQSYYASKSKDPTQIVQRVGELLLLVPKLTKCVIMLRENSVLAELFNYYEADVCCKNFKEDASVDLDCTAECIVHSKNE</sequence>
<keyword evidence="3 11" id="KW-0479">Metal-binding</keyword>
<feature type="chain" id="PRO_5013667171" description="Nuclear receptor domain-containing protein" evidence="12">
    <location>
        <begin position="20"/>
        <end position="511"/>
    </location>
</feature>
<dbReference type="InterPro" id="IPR001628">
    <property type="entry name" value="Znf_hrmn_rcpt"/>
</dbReference>
<evidence type="ECO:0000256" key="4">
    <source>
        <dbReference type="ARBA" id="ARBA00022771"/>
    </source>
</evidence>
<dbReference type="SMART" id="SM00430">
    <property type="entry name" value="HOLI"/>
    <property type="match status" value="1"/>
</dbReference>
<dbReference type="GO" id="GO:0003700">
    <property type="term" value="F:DNA-binding transcription factor activity"/>
    <property type="evidence" value="ECO:0007669"/>
    <property type="project" value="InterPro"/>
</dbReference>
<evidence type="ECO:0000256" key="1">
    <source>
        <dbReference type="ARBA" id="ARBA00004123"/>
    </source>
</evidence>
<keyword evidence="16" id="KW-1185">Reference proteome</keyword>
<dbReference type="STRING" id="1611254.A0A2G5SP59"/>
<dbReference type="Gene3D" id="3.30.50.10">
    <property type="entry name" value="Erythroid Transcription Factor GATA-1, subunit A"/>
    <property type="match status" value="1"/>
</dbReference>
<dbReference type="SUPFAM" id="SSF57716">
    <property type="entry name" value="Glucocorticoid receptor-like (DNA-binding domain)"/>
    <property type="match status" value="1"/>
</dbReference>
<dbReference type="EMBL" id="PDUG01000006">
    <property type="protein sequence ID" value="PIC16693.1"/>
    <property type="molecule type" value="Genomic_DNA"/>
</dbReference>
<proteinExistence type="inferred from homology"/>
<dbReference type="InterPro" id="IPR000536">
    <property type="entry name" value="Nucl_hrmn_rcpt_lig-bd"/>
</dbReference>
<name>A0A2G5SP59_9PELO</name>
<dbReference type="PROSITE" id="PS51843">
    <property type="entry name" value="NR_LBD"/>
    <property type="match status" value="1"/>
</dbReference>
<evidence type="ECO:0000256" key="8">
    <source>
        <dbReference type="ARBA" id="ARBA00023163"/>
    </source>
</evidence>
<dbReference type="PANTHER" id="PTHR46011:SF6">
    <property type="entry name" value="HIGH ZINC ACTIVATED NUCLEAR RECEPTOR PROTEIN"/>
    <property type="match status" value="1"/>
</dbReference>
<keyword evidence="6 11" id="KW-0805">Transcription regulation</keyword>
<dbReference type="GO" id="GO:0000978">
    <property type="term" value="F:RNA polymerase II cis-regulatory region sequence-specific DNA binding"/>
    <property type="evidence" value="ECO:0007669"/>
    <property type="project" value="InterPro"/>
</dbReference>
<dbReference type="Gene3D" id="1.10.565.10">
    <property type="entry name" value="Retinoid X Receptor"/>
    <property type="match status" value="1"/>
</dbReference>
<keyword evidence="12" id="KW-0732">Signal</keyword>
<dbReference type="OrthoDB" id="5771769at2759"/>
<dbReference type="SMART" id="SM00399">
    <property type="entry name" value="ZnF_C4"/>
    <property type="match status" value="1"/>
</dbReference>
<dbReference type="Pfam" id="PF00104">
    <property type="entry name" value="Hormone_recep"/>
    <property type="match status" value="1"/>
</dbReference>
<evidence type="ECO:0000256" key="7">
    <source>
        <dbReference type="ARBA" id="ARBA00023125"/>
    </source>
</evidence>
<keyword evidence="7 11" id="KW-0238">DNA-binding</keyword>
<reference evidence="16" key="1">
    <citation type="submission" date="2017-10" db="EMBL/GenBank/DDBJ databases">
        <title>Rapid genome shrinkage in a self-fertile nematode reveals novel sperm competition proteins.</title>
        <authorList>
            <person name="Yin D."/>
            <person name="Schwarz E.M."/>
            <person name="Thomas C.G."/>
            <person name="Felde R.L."/>
            <person name="Korf I.F."/>
            <person name="Cutter A.D."/>
            <person name="Schartner C.M."/>
            <person name="Ralston E.J."/>
            <person name="Meyer B.J."/>
            <person name="Haag E.S."/>
        </authorList>
    </citation>
    <scope>NUCLEOTIDE SEQUENCE [LARGE SCALE GENOMIC DNA]</scope>
    <source>
        <strain evidence="16">JU1422</strain>
    </source>
</reference>
<dbReference type="GO" id="GO:0005634">
    <property type="term" value="C:nucleus"/>
    <property type="evidence" value="ECO:0007669"/>
    <property type="project" value="UniProtKB-SubCell"/>
</dbReference>
<gene>
    <name evidence="15" type="primary">Cni-nhr-33</name>
    <name evidence="15" type="synonym">Cnig_chr_X.g23211</name>
    <name evidence="15" type="ORF">B9Z55_023211</name>
</gene>
<dbReference type="PANTHER" id="PTHR46011">
    <property type="entry name" value="NUCLEAR HORMONE RECEPTOR FAMILY MEMBER NHR-86-RELATED"/>
    <property type="match status" value="1"/>
</dbReference>
<keyword evidence="5 11" id="KW-0862">Zinc</keyword>
<evidence type="ECO:0000256" key="3">
    <source>
        <dbReference type="ARBA" id="ARBA00022723"/>
    </source>
</evidence>
<evidence type="ECO:0000313" key="16">
    <source>
        <dbReference type="Proteomes" id="UP000230233"/>
    </source>
</evidence>
<dbReference type="FunFam" id="3.30.50.10:FF:000030">
    <property type="entry name" value="Nuclear Hormone Receptor family"/>
    <property type="match status" value="1"/>
</dbReference>
<comment type="caution">
    <text evidence="15">The sequence shown here is derived from an EMBL/GenBank/DDBJ whole genome shotgun (WGS) entry which is preliminary data.</text>
</comment>
<dbReference type="PRINTS" id="PR00047">
    <property type="entry name" value="STROIDFINGER"/>
</dbReference>
<dbReference type="GO" id="GO:0008270">
    <property type="term" value="F:zinc ion binding"/>
    <property type="evidence" value="ECO:0007669"/>
    <property type="project" value="UniProtKB-KW"/>
</dbReference>
<organism evidence="15 16">
    <name type="scientific">Caenorhabditis nigoni</name>
    <dbReference type="NCBI Taxonomy" id="1611254"/>
    <lineage>
        <taxon>Eukaryota</taxon>
        <taxon>Metazoa</taxon>
        <taxon>Ecdysozoa</taxon>
        <taxon>Nematoda</taxon>
        <taxon>Chromadorea</taxon>
        <taxon>Rhabditida</taxon>
        <taxon>Rhabditina</taxon>
        <taxon>Rhabditomorpha</taxon>
        <taxon>Rhabditoidea</taxon>
        <taxon>Rhabditidae</taxon>
        <taxon>Peloderinae</taxon>
        <taxon>Caenorhabditis</taxon>
    </lineage>
</organism>
<evidence type="ECO:0000256" key="9">
    <source>
        <dbReference type="ARBA" id="ARBA00023170"/>
    </source>
</evidence>
<dbReference type="InterPro" id="IPR049636">
    <property type="entry name" value="HNF4-like_DBD"/>
</dbReference>
<dbReference type="SUPFAM" id="SSF48508">
    <property type="entry name" value="Nuclear receptor ligand-binding domain"/>
    <property type="match status" value="1"/>
</dbReference>
<feature type="domain" description="Nuclear receptor" evidence="13">
    <location>
        <begin position="109"/>
        <end position="184"/>
    </location>
</feature>
<evidence type="ECO:0000256" key="11">
    <source>
        <dbReference type="RuleBase" id="RU004334"/>
    </source>
</evidence>
<dbReference type="AlphaFoldDB" id="A0A2G5SP59"/>
<keyword evidence="4 11" id="KW-0863">Zinc-finger</keyword>
<keyword evidence="8 11" id="KW-0804">Transcription</keyword>
<dbReference type="InterPro" id="IPR035500">
    <property type="entry name" value="NHR-like_dom_sf"/>
</dbReference>
<comment type="subcellular location">
    <subcellularLocation>
        <location evidence="1 11">Nucleus</location>
    </subcellularLocation>
</comment>
<evidence type="ECO:0000259" key="13">
    <source>
        <dbReference type="PROSITE" id="PS51030"/>
    </source>
</evidence>
<dbReference type="Pfam" id="PF00105">
    <property type="entry name" value="zf-C4"/>
    <property type="match status" value="1"/>
</dbReference>
<feature type="domain" description="NR LBD" evidence="14">
    <location>
        <begin position="233"/>
        <end position="494"/>
    </location>
</feature>
<protein>
    <recommendedName>
        <fullName evidence="17">Nuclear receptor domain-containing protein</fullName>
    </recommendedName>
</protein>
<dbReference type="CDD" id="cd06960">
    <property type="entry name" value="NR_DBD_HNF4A"/>
    <property type="match status" value="1"/>
</dbReference>
<evidence type="ECO:0000313" key="15">
    <source>
        <dbReference type="EMBL" id="PIC16693.1"/>
    </source>
</evidence>
<evidence type="ECO:0000256" key="5">
    <source>
        <dbReference type="ARBA" id="ARBA00022833"/>
    </source>
</evidence>
<dbReference type="PROSITE" id="PS51030">
    <property type="entry name" value="NUCLEAR_REC_DBD_2"/>
    <property type="match status" value="1"/>
</dbReference>
<keyword evidence="10 11" id="KW-0539">Nucleus</keyword>
<evidence type="ECO:0000256" key="6">
    <source>
        <dbReference type="ARBA" id="ARBA00023015"/>
    </source>
</evidence>
<dbReference type="InterPro" id="IPR013088">
    <property type="entry name" value="Znf_NHR/GATA"/>
</dbReference>
<evidence type="ECO:0000256" key="10">
    <source>
        <dbReference type="ARBA" id="ARBA00023242"/>
    </source>
</evidence>
<evidence type="ECO:0000259" key="14">
    <source>
        <dbReference type="PROSITE" id="PS51843"/>
    </source>
</evidence>
<keyword evidence="9 11" id="KW-0675">Receptor</keyword>
<evidence type="ECO:0008006" key="17">
    <source>
        <dbReference type="Google" id="ProtNLM"/>
    </source>
</evidence>
<dbReference type="PROSITE" id="PS00031">
    <property type="entry name" value="NUCLEAR_REC_DBD_1"/>
    <property type="match status" value="1"/>
</dbReference>
<evidence type="ECO:0000256" key="2">
    <source>
        <dbReference type="ARBA" id="ARBA00005993"/>
    </source>
</evidence>
<dbReference type="Proteomes" id="UP000230233">
    <property type="component" value="Chromosome X"/>
</dbReference>